<proteinExistence type="predicted"/>
<keyword evidence="2" id="KW-1185">Reference proteome</keyword>
<accession>A0A8S1V637</accession>
<reference evidence="1" key="1">
    <citation type="submission" date="2021-01" db="EMBL/GenBank/DDBJ databases">
        <authorList>
            <consortium name="Genoscope - CEA"/>
            <person name="William W."/>
        </authorList>
    </citation>
    <scope>NUCLEOTIDE SEQUENCE</scope>
</reference>
<sequence length="96" mass="11577">MKNYWPFESWETKIELIQKQSSQPKYKYSLILVDQFILQNHHRVNTKLDAIQKNLIINLELNPQFQFQLENQAKRFTQLVILHSLVKLDKWGLPLN</sequence>
<evidence type="ECO:0000313" key="1">
    <source>
        <dbReference type="EMBL" id="CAD8172137.1"/>
    </source>
</evidence>
<gene>
    <name evidence="1" type="ORF">POCTA_138.1.T0590219</name>
</gene>
<dbReference type="EMBL" id="CAJJDP010000058">
    <property type="protein sequence ID" value="CAD8172137.1"/>
    <property type="molecule type" value="Genomic_DNA"/>
</dbReference>
<evidence type="ECO:0000313" key="2">
    <source>
        <dbReference type="Proteomes" id="UP000683925"/>
    </source>
</evidence>
<comment type="caution">
    <text evidence="1">The sequence shown here is derived from an EMBL/GenBank/DDBJ whole genome shotgun (WGS) entry which is preliminary data.</text>
</comment>
<dbReference type="Proteomes" id="UP000683925">
    <property type="component" value="Unassembled WGS sequence"/>
</dbReference>
<name>A0A8S1V637_PAROT</name>
<dbReference type="AlphaFoldDB" id="A0A8S1V637"/>
<organism evidence="1 2">
    <name type="scientific">Paramecium octaurelia</name>
    <dbReference type="NCBI Taxonomy" id="43137"/>
    <lineage>
        <taxon>Eukaryota</taxon>
        <taxon>Sar</taxon>
        <taxon>Alveolata</taxon>
        <taxon>Ciliophora</taxon>
        <taxon>Intramacronucleata</taxon>
        <taxon>Oligohymenophorea</taxon>
        <taxon>Peniculida</taxon>
        <taxon>Parameciidae</taxon>
        <taxon>Paramecium</taxon>
    </lineage>
</organism>
<protein>
    <submittedName>
        <fullName evidence="1">Uncharacterized protein</fullName>
    </submittedName>
</protein>